<name>A0A5C5Y4X8_9PLAN</name>
<evidence type="ECO:0000313" key="1">
    <source>
        <dbReference type="EMBL" id="TWT70194.1"/>
    </source>
</evidence>
<dbReference type="Proteomes" id="UP000317238">
    <property type="component" value="Unassembled WGS sequence"/>
</dbReference>
<dbReference type="EMBL" id="SJPL01000001">
    <property type="protein sequence ID" value="TWT70194.1"/>
    <property type="molecule type" value="Genomic_DNA"/>
</dbReference>
<evidence type="ECO:0008006" key="3">
    <source>
        <dbReference type="Google" id="ProtNLM"/>
    </source>
</evidence>
<dbReference type="OrthoDB" id="284399at2"/>
<keyword evidence="2" id="KW-1185">Reference proteome</keyword>
<comment type="caution">
    <text evidence="1">The sequence shown here is derived from an EMBL/GenBank/DDBJ whole genome shotgun (WGS) entry which is preliminary data.</text>
</comment>
<dbReference type="Pfam" id="PF14019">
    <property type="entry name" value="DUF4235"/>
    <property type="match status" value="1"/>
</dbReference>
<sequence length="104" mass="11270">MIESIKEKIADTVSEAPDERNAGIEPAENALAFAVALGMTFLARQTLQAGWRTTFDRDPPKNPASHEVAWKDALLWGAVSGAVVGIARIASRRASSKAYQRFKA</sequence>
<protein>
    <recommendedName>
        <fullName evidence="3">DUF4235 domain-containing protein</fullName>
    </recommendedName>
</protein>
<reference evidence="1 2" key="1">
    <citation type="submission" date="2019-02" db="EMBL/GenBank/DDBJ databases">
        <title>Deep-cultivation of Planctomycetes and their phenomic and genomic characterization uncovers novel biology.</title>
        <authorList>
            <person name="Wiegand S."/>
            <person name="Jogler M."/>
            <person name="Boedeker C."/>
            <person name="Pinto D."/>
            <person name="Vollmers J."/>
            <person name="Rivas-Marin E."/>
            <person name="Kohn T."/>
            <person name="Peeters S.H."/>
            <person name="Heuer A."/>
            <person name="Rast P."/>
            <person name="Oberbeckmann S."/>
            <person name="Bunk B."/>
            <person name="Jeske O."/>
            <person name="Meyerdierks A."/>
            <person name="Storesund J.E."/>
            <person name="Kallscheuer N."/>
            <person name="Luecker S."/>
            <person name="Lage O.M."/>
            <person name="Pohl T."/>
            <person name="Merkel B.J."/>
            <person name="Hornburger P."/>
            <person name="Mueller R.-W."/>
            <person name="Bruemmer F."/>
            <person name="Labrenz M."/>
            <person name="Spormann A.M."/>
            <person name="Op Den Camp H."/>
            <person name="Overmann J."/>
            <person name="Amann R."/>
            <person name="Jetten M.S.M."/>
            <person name="Mascher T."/>
            <person name="Medema M.H."/>
            <person name="Devos D.P."/>
            <person name="Kaster A.-K."/>
            <person name="Ovreas L."/>
            <person name="Rohde M."/>
            <person name="Galperin M.Y."/>
            <person name="Jogler C."/>
        </authorList>
    </citation>
    <scope>NUCLEOTIDE SEQUENCE [LARGE SCALE GENOMIC DNA]</scope>
    <source>
        <strain evidence="1 2">Pan14r</strain>
    </source>
</reference>
<dbReference type="RefSeq" id="WP_145301138.1">
    <property type="nucleotide sequence ID" value="NZ_CP036319.1"/>
</dbReference>
<accession>A0A5C5Y4X8</accession>
<dbReference type="AlphaFoldDB" id="A0A5C5Y4X8"/>
<proteinExistence type="predicted"/>
<gene>
    <name evidence="1" type="ORF">Pan14r_24950</name>
</gene>
<organism evidence="1 2">
    <name type="scientific">Crateriforma conspicua</name>
    <dbReference type="NCBI Taxonomy" id="2527996"/>
    <lineage>
        <taxon>Bacteria</taxon>
        <taxon>Pseudomonadati</taxon>
        <taxon>Planctomycetota</taxon>
        <taxon>Planctomycetia</taxon>
        <taxon>Planctomycetales</taxon>
        <taxon>Planctomycetaceae</taxon>
        <taxon>Crateriforma</taxon>
    </lineage>
</organism>
<dbReference type="InterPro" id="IPR025329">
    <property type="entry name" value="DUF4235"/>
</dbReference>
<evidence type="ECO:0000313" key="2">
    <source>
        <dbReference type="Proteomes" id="UP000317238"/>
    </source>
</evidence>